<evidence type="ECO:0000256" key="2">
    <source>
        <dbReference type="SAM" id="Phobius"/>
    </source>
</evidence>
<gene>
    <name evidence="3" type="ORF">RchiOBHm_Chr2g0120321</name>
</gene>
<feature type="region of interest" description="Disordered" evidence="1">
    <location>
        <begin position="1"/>
        <end position="25"/>
    </location>
</feature>
<keyword evidence="2" id="KW-1133">Transmembrane helix</keyword>
<keyword evidence="2" id="KW-0472">Membrane</keyword>
<proteinExistence type="predicted"/>
<evidence type="ECO:0000313" key="4">
    <source>
        <dbReference type="Proteomes" id="UP000238479"/>
    </source>
</evidence>
<reference evidence="3 4" key="1">
    <citation type="journal article" date="2018" name="Nat. Genet.">
        <title>The Rosa genome provides new insights in the design of modern roses.</title>
        <authorList>
            <person name="Bendahmane M."/>
        </authorList>
    </citation>
    <scope>NUCLEOTIDE SEQUENCE [LARGE SCALE GENOMIC DNA]</scope>
    <source>
        <strain evidence="4">cv. Old Blush</strain>
    </source>
</reference>
<keyword evidence="2" id="KW-0812">Transmembrane</keyword>
<dbReference type="Proteomes" id="UP000238479">
    <property type="component" value="Chromosome 2"/>
</dbReference>
<dbReference type="AlphaFoldDB" id="A0A2P6RS87"/>
<feature type="transmembrane region" description="Helical" evidence="2">
    <location>
        <begin position="75"/>
        <end position="101"/>
    </location>
</feature>
<dbReference type="Gramene" id="PRQ49294">
    <property type="protein sequence ID" value="PRQ49294"/>
    <property type="gene ID" value="RchiOBHm_Chr2g0120321"/>
</dbReference>
<dbReference type="EMBL" id="PDCK01000040">
    <property type="protein sequence ID" value="PRQ49294.1"/>
    <property type="molecule type" value="Genomic_DNA"/>
</dbReference>
<comment type="caution">
    <text evidence="3">The sequence shown here is derived from an EMBL/GenBank/DDBJ whole genome shotgun (WGS) entry which is preliminary data.</text>
</comment>
<evidence type="ECO:0000256" key="1">
    <source>
        <dbReference type="SAM" id="MobiDB-lite"/>
    </source>
</evidence>
<sequence length="107" mass="11479">MIGSVAPVMGLSKVDGGRGDRSGIGSDFVVKSESKAIRLAKSFGGQEAVRRQDPLVVETQSRKHRWVPNPPGKLAGMWIVGLAPASWALSGGLQTFFIYVISVFSFM</sequence>
<protein>
    <submittedName>
        <fullName evidence="3">Uncharacterized protein</fullName>
    </submittedName>
</protein>
<name>A0A2P6RS87_ROSCH</name>
<evidence type="ECO:0000313" key="3">
    <source>
        <dbReference type="EMBL" id="PRQ49294.1"/>
    </source>
</evidence>
<keyword evidence="4" id="KW-1185">Reference proteome</keyword>
<accession>A0A2P6RS87</accession>
<organism evidence="3 4">
    <name type="scientific">Rosa chinensis</name>
    <name type="common">China rose</name>
    <dbReference type="NCBI Taxonomy" id="74649"/>
    <lineage>
        <taxon>Eukaryota</taxon>
        <taxon>Viridiplantae</taxon>
        <taxon>Streptophyta</taxon>
        <taxon>Embryophyta</taxon>
        <taxon>Tracheophyta</taxon>
        <taxon>Spermatophyta</taxon>
        <taxon>Magnoliopsida</taxon>
        <taxon>eudicotyledons</taxon>
        <taxon>Gunneridae</taxon>
        <taxon>Pentapetalae</taxon>
        <taxon>rosids</taxon>
        <taxon>fabids</taxon>
        <taxon>Rosales</taxon>
        <taxon>Rosaceae</taxon>
        <taxon>Rosoideae</taxon>
        <taxon>Rosoideae incertae sedis</taxon>
        <taxon>Rosa</taxon>
    </lineage>
</organism>